<dbReference type="AlphaFoldDB" id="A0A1M4VEG2"/>
<gene>
    <name evidence="1" type="ORF">SAMN02745133_00898</name>
</gene>
<accession>A0A1M4VEG2</accession>
<evidence type="ECO:0000313" key="2">
    <source>
        <dbReference type="Proteomes" id="UP000184148"/>
    </source>
</evidence>
<reference evidence="2" key="1">
    <citation type="submission" date="2016-11" db="EMBL/GenBank/DDBJ databases">
        <authorList>
            <person name="Varghese N."/>
            <person name="Submissions S."/>
        </authorList>
    </citation>
    <scope>NUCLEOTIDE SEQUENCE [LARGE SCALE GENOMIC DNA]</scope>
    <source>
        <strain evidence="2">DSM 12395</strain>
    </source>
</reference>
<name>A0A1M4VEG2_9FIRM</name>
<feature type="non-terminal residue" evidence="1">
    <location>
        <position position="1"/>
    </location>
</feature>
<sequence length="115" mass="13233">LEARQEALEKGQKALESGQKELYALTKALEHRTEENTAQLISLNEKMNYFEGSVNSLKNSLSSLENRFDDFVKEQRAFNEHILSKLADMEDNVLYAVKMVDYHNKDIVLLKAKGR</sequence>
<dbReference type="RefSeq" id="WP_159431803.1">
    <property type="nucleotide sequence ID" value="NZ_FQUY01000004.1"/>
</dbReference>
<organism evidence="1 2">
    <name type="scientific">Desulforamulus putei DSM 12395</name>
    <dbReference type="NCBI Taxonomy" id="1121429"/>
    <lineage>
        <taxon>Bacteria</taxon>
        <taxon>Bacillati</taxon>
        <taxon>Bacillota</taxon>
        <taxon>Clostridia</taxon>
        <taxon>Eubacteriales</taxon>
        <taxon>Peptococcaceae</taxon>
        <taxon>Desulforamulus</taxon>
    </lineage>
</organism>
<protein>
    <submittedName>
        <fullName evidence="1">Uncharacterized protein</fullName>
    </submittedName>
</protein>
<keyword evidence="2" id="KW-1185">Reference proteome</keyword>
<proteinExistence type="predicted"/>
<dbReference type="Proteomes" id="UP000184148">
    <property type="component" value="Unassembled WGS sequence"/>
</dbReference>
<dbReference type="EMBL" id="FQUY01000004">
    <property type="protein sequence ID" value="SHE67220.1"/>
    <property type="molecule type" value="Genomic_DNA"/>
</dbReference>
<dbReference type="Gene3D" id="1.20.5.300">
    <property type="match status" value="1"/>
</dbReference>
<dbReference type="OrthoDB" id="2084070at2"/>
<evidence type="ECO:0000313" key="1">
    <source>
        <dbReference type="EMBL" id="SHE67220.1"/>
    </source>
</evidence>